<dbReference type="GO" id="GO:0000160">
    <property type="term" value="P:phosphorelay signal transduction system"/>
    <property type="evidence" value="ECO:0007669"/>
    <property type="project" value="InterPro"/>
</dbReference>
<dbReference type="InterPro" id="IPR058245">
    <property type="entry name" value="NreC/VraR/RcsB-like_REC"/>
</dbReference>
<dbReference type="Proteomes" id="UP000029228">
    <property type="component" value="Unassembled WGS sequence"/>
</dbReference>
<keyword evidence="2 6" id="KW-0238">DNA-binding</keyword>
<dbReference type="EMBL" id="BBMR01000003">
    <property type="protein sequence ID" value="GAL18707.1"/>
    <property type="molecule type" value="Genomic_DNA"/>
</dbReference>
<dbReference type="InterPro" id="IPR000792">
    <property type="entry name" value="Tscrpt_reg_LuxR_C"/>
</dbReference>
<evidence type="ECO:0000256" key="1">
    <source>
        <dbReference type="ARBA" id="ARBA00022553"/>
    </source>
</evidence>
<evidence type="ECO:0000256" key="3">
    <source>
        <dbReference type="PROSITE-ProRule" id="PRU00169"/>
    </source>
</evidence>
<evidence type="ECO:0000259" key="5">
    <source>
        <dbReference type="PROSITE" id="PS50110"/>
    </source>
</evidence>
<proteinExistence type="predicted"/>
<dbReference type="Gene3D" id="3.40.50.2300">
    <property type="match status" value="1"/>
</dbReference>
<dbReference type="PANTHER" id="PTHR43214:SF43">
    <property type="entry name" value="TWO-COMPONENT RESPONSE REGULATOR"/>
    <property type="match status" value="1"/>
</dbReference>
<reference evidence="6 7" key="1">
    <citation type="submission" date="2014-09" db="EMBL/GenBank/DDBJ databases">
        <title>Vibrio maritimus JCM 19235. (C45) whole genome shotgun sequence.</title>
        <authorList>
            <person name="Sawabe T."/>
            <person name="Meirelles P."/>
            <person name="Nakanishi M."/>
            <person name="Sayaka M."/>
            <person name="Hattori M."/>
            <person name="Ohkuma M."/>
        </authorList>
    </citation>
    <scope>NUCLEOTIDE SEQUENCE [LARGE SCALE GENOMIC DNA]</scope>
    <source>
        <strain evidence="7">JCM19235</strain>
    </source>
</reference>
<dbReference type="PROSITE" id="PS50110">
    <property type="entry name" value="RESPONSE_REGULATORY"/>
    <property type="match status" value="1"/>
</dbReference>
<dbReference type="AlphaFoldDB" id="A0A090SGU5"/>
<dbReference type="Gene3D" id="1.10.10.10">
    <property type="entry name" value="Winged helix-like DNA-binding domain superfamily/Winged helix DNA-binding domain"/>
    <property type="match status" value="1"/>
</dbReference>
<feature type="domain" description="Response regulatory" evidence="5">
    <location>
        <begin position="1"/>
        <end position="63"/>
    </location>
</feature>
<dbReference type="CDD" id="cd06170">
    <property type="entry name" value="LuxR_C_like"/>
    <property type="match status" value="1"/>
</dbReference>
<dbReference type="InterPro" id="IPR011006">
    <property type="entry name" value="CheY-like_superfamily"/>
</dbReference>
<dbReference type="SMART" id="SM00421">
    <property type="entry name" value="HTH_LUXR"/>
    <property type="match status" value="1"/>
</dbReference>
<dbReference type="STRING" id="990268.JCM19235_2130"/>
<dbReference type="PANTHER" id="PTHR43214">
    <property type="entry name" value="TWO-COMPONENT RESPONSE REGULATOR"/>
    <property type="match status" value="1"/>
</dbReference>
<keyword evidence="1" id="KW-0597">Phosphoprotein</keyword>
<evidence type="ECO:0000313" key="7">
    <source>
        <dbReference type="Proteomes" id="UP000029228"/>
    </source>
</evidence>
<comment type="caution">
    <text evidence="6">The sequence shown here is derived from an EMBL/GenBank/DDBJ whole genome shotgun (WGS) entry which is preliminary data.</text>
</comment>
<protein>
    <submittedName>
        <fullName evidence="6">DNA-binding response regulator LuxR family</fullName>
    </submittedName>
</protein>
<keyword evidence="7" id="KW-1185">Reference proteome</keyword>
<dbReference type="PRINTS" id="PR00038">
    <property type="entry name" value="HTHLUXR"/>
</dbReference>
<comment type="caution">
    <text evidence="3">Lacks conserved residue(s) required for the propagation of feature annotation.</text>
</comment>
<sequence>MNKMTGIALTQSLCSLSSNVKVICLSMHNEREYVDSALKAGAVGYILKNKAGGELRNALLAVEQGKTYLTKELTSAPKSDKPKLSKRQLQVLHLLVKGMKAKDIGEHLFISHRTVEFHKYAIMRILGANNSAELTRYAIKLGFVDDQ</sequence>
<organism evidence="6 7">
    <name type="scientific">Vibrio maritimus</name>
    <dbReference type="NCBI Taxonomy" id="990268"/>
    <lineage>
        <taxon>Bacteria</taxon>
        <taxon>Pseudomonadati</taxon>
        <taxon>Pseudomonadota</taxon>
        <taxon>Gammaproteobacteria</taxon>
        <taxon>Vibrionales</taxon>
        <taxon>Vibrionaceae</taxon>
        <taxon>Vibrio</taxon>
    </lineage>
</organism>
<dbReference type="InterPro" id="IPR001789">
    <property type="entry name" value="Sig_transdc_resp-reg_receiver"/>
</dbReference>
<dbReference type="SUPFAM" id="SSF46894">
    <property type="entry name" value="C-terminal effector domain of the bipartite response regulators"/>
    <property type="match status" value="1"/>
</dbReference>
<dbReference type="InterPro" id="IPR016032">
    <property type="entry name" value="Sig_transdc_resp-reg_C-effctor"/>
</dbReference>
<name>A0A090SGU5_9VIBR</name>
<dbReference type="CDD" id="cd17535">
    <property type="entry name" value="REC_NarL-like"/>
    <property type="match status" value="1"/>
</dbReference>
<evidence type="ECO:0000256" key="2">
    <source>
        <dbReference type="ARBA" id="ARBA00023125"/>
    </source>
</evidence>
<dbReference type="Pfam" id="PF00196">
    <property type="entry name" value="GerE"/>
    <property type="match status" value="1"/>
</dbReference>
<gene>
    <name evidence="6" type="ORF">JCM19235_2130</name>
</gene>
<accession>A0A090SGU5</accession>
<feature type="domain" description="HTH luxR-type" evidence="4">
    <location>
        <begin position="77"/>
        <end position="142"/>
    </location>
</feature>
<dbReference type="Pfam" id="PF00072">
    <property type="entry name" value="Response_reg"/>
    <property type="match status" value="1"/>
</dbReference>
<dbReference type="GO" id="GO:0003677">
    <property type="term" value="F:DNA binding"/>
    <property type="evidence" value="ECO:0007669"/>
    <property type="project" value="UniProtKB-KW"/>
</dbReference>
<evidence type="ECO:0000259" key="4">
    <source>
        <dbReference type="PROSITE" id="PS50043"/>
    </source>
</evidence>
<evidence type="ECO:0000313" key="6">
    <source>
        <dbReference type="EMBL" id="GAL18707.1"/>
    </source>
</evidence>
<dbReference type="SUPFAM" id="SSF52172">
    <property type="entry name" value="CheY-like"/>
    <property type="match status" value="1"/>
</dbReference>
<dbReference type="InterPro" id="IPR036388">
    <property type="entry name" value="WH-like_DNA-bd_sf"/>
</dbReference>
<dbReference type="OrthoDB" id="9796655at2"/>
<dbReference type="GO" id="GO:0006355">
    <property type="term" value="P:regulation of DNA-templated transcription"/>
    <property type="evidence" value="ECO:0007669"/>
    <property type="project" value="InterPro"/>
</dbReference>
<dbReference type="PROSITE" id="PS50043">
    <property type="entry name" value="HTH_LUXR_2"/>
    <property type="match status" value="1"/>
</dbReference>
<dbReference type="InterPro" id="IPR039420">
    <property type="entry name" value="WalR-like"/>
</dbReference>